<dbReference type="SUPFAM" id="SSF50249">
    <property type="entry name" value="Nucleic acid-binding proteins"/>
    <property type="match status" value="1"/>
</dbReference>
<evidence type="ECO:0000313" key="2">
    <source>
        <dbReference type="EMBL" id="KAA9156356.1"/>
    </source>
</evidence>
<evidence type="ECO:0000313" key="3">
    <source>
        <dbReference type="Proteomes" id="UP000319769"/>
    </source>
</evidence>
<protein>
    <submittedName>
        <fullName evidence="2">DNA-binding protein</fullName>
    </submittedName>
</protein>
<keyword evidence="2" id="KW-0238">DNA-binding</keyword>
<dbReference type="InterPro" id="IPR012340">
    <property type="entry name" value="NA-bd_OB-fold"/>
</dbReference>
<dbReference type="Proteomes" id="UP000319769">
    <property type="component" value="Unassembled WGS sequence"/>
</dbReference>
<organism evidence="2 3">
    <name type="scientific">Amycolatopsis acidicola</name>
    <dbReference type="NCBI Taxonomy" id="2596893"/>
    <lineage>
        <taxon>Bacteria</taxon>
        <taxon>Bacillati</taxon>
        <taxon>Actinomycetota</taxon>
        <taxon>Actinomycetes</taxon>
        <taxon>Pseudonocardiales</taxon>
        <taxon>Pseudonocardiaceae</taxon>
        <taxon>Amycolatopsis</taxon>
    </lineage>
</organism>
<dbReference type="PANTHER" id="PTHR34075">
    <property type="entry name" value="BLR3430 PROTEIN"/>
    <property type="match status" value="1"/>
</dbReference>
<dbReference type="Gene3D" id="6.10.30.10">
    <property type="match status" value="1"/>
</dbReference>
<dbReference type="OrthoDB" id="3687205at2"/>
<dbReference type="InterPro" id="IPR052513">
    <property type="entry name" value="Thioester_dehydratase-like"/>
</dbReference>
<dbReference type="GO" id="GO:0003677">
    <property type="term" value="F:DNA binding"/>
    <property type="evidence" value="ECO:0007669"/>
    <property type="project" value="UniProtKB-KW"/>
</dbReference>
<sequence length="166" mass="18569">MTLPEPVETIEAPLKMEYTYVAGVGRSVYLHGMARKAFLARRCPRCRMVYFPAPEQCARCLAPLDEPFELPGTGEIDTFCVVNFPFPGQLYKPPYVVAHINLHGTGTRLMHRIMEIDPADVALGQEVEPVWVADDALEPSLASVRYFRPRDPALRVPLPEEDSADA</sequence>
<comment type="caution">
    <text evidence="2">The sequence shown here is derived from an EMBL/GenBank/DDBJ whole genome shotgun (WGS) entry which is preliminary data.</text>
</comment>
<gene>
    <name evidence="2" type="ORF">FPZ12_027970</name>
</gene>
<dbReference type="AlphaFoldDB" id="A0A5N0UYD7"/>
<evidence type="ECO:0000259" key="1">
    <source>
        <dbReference type="Pfam" id="PF01796"/>
    </source>
</evidence>
<accession>A0A5N0UYD7</accession>
<proteinExistence type="predicted"/>
<dbReference type="Pfam" id="PF01796">
    <property type="entry name" value="OB_ChsH2_C"/>
    <property type="match status" value="1"/>
</dbReference>
<feature type="domain" description="ChsH2 C-terminal OB-fold" evidence="1">
    <location>
        <begin position="69"/>
        <end position="132"/>
    </location>
</feature>
<dbReference type="PANTHER" id="PTHR34075:SF5">
    <property type="entry name" value="BLR3430 PROTEIN"/>
    <property type="match status" value="1"/>
</dbReference>
<dbReference type="RefSeq" id="WP_144748712.1">
    <property type="nucleotide sequence ID" value="NZ_VMNW02000050.1"/>
</dbReference>
<reference evidence="2" key="1">
    <citation type="submission" date="2019-09" db="EMBL/GenBank/DDBJ databases">
        <authorList>
            <person name="Teo W.F.A."/>
            <person name="Duangmal K."/>
        </authorList>
    </citation>
    <scope>NUCLEOTIDE SEQUENCE [LARGE SCALE GENOMIC DNA]</scope>
    <source>
        <strain evidence="2">K81G1</strain>
    </source>
</reference>
<dbReference type="InterPro" id="IPR002878">
    <property type="entry name" value="ChsH2_C"/>
</dbReference>
<keyword evidence="3" id="KW-1185">Reference proteome</keyword>
<name>A0A5N0UYD7_9PSEU</name>
<dbReference type="EMBL" id="VMNW02000050">
    <property type="protein sequence ID" value="KAA9156356.1"/>
    <property type="molecule type" value="Genomic_DNA"/>
</dbReference>